<organism evidence="1 2">
    <name type="scientific">Paenibacillus filicis</name>
    <dbReference type="NCBI Taxonomy" id="669464"/>
    <lineage>
        <taxon>Bacteria</taxon>
        <taxon>Bacillati</taxon>
        <taxon>Bacillota</taxon>
        <taxon>Bacilli</taxon>
        <taxon>Bacillales</taxon>
        <taxon>Paenibacillaceae</taxon>
        <taxon>Paenibacillus</taxon>
    </lineage>
</organism>
<sequence>MTKLKKLASKESSVVSIQMPITESEIESRHEDYHLLSPMRFSNKYKGLLFTPISFTYQNKIHKIQMNACVNPYCKWFGMPQERFLNTPNKPSRYKLDDDSKIKCNHDPIRPDVGMTWGCKSTTYSNWSLAEEIERLAINDKVENLQDEYVFHKPDCEVGFTTPMLHQREFYKRGKSSSNSQKWQCITCKKITNVLPKNREAFSYHKQRDDVLHSFALALINRTPVKRTTEILGIGSSTYYAKLEQLYKRCLEFNAKFETPALSNTVFDKMWVNTDKFHYHLNNVRKKGHSDKQFRHIDDKLMPTYVIVSADSRSRYVFRTDIAYDWTVTLKDVEAETIKYKEDHLKSFACKNDRLRFPFAPQPPTEFDTQTQKEYEEAHSKFKRRKDYIDGMHVGATYTTMAHFWHIKNLINAQEWRFISDDDQSIITSLMRVYSKEIRLGEAHHFLCLIDKTNTKKDAYNQHQKGKEDLRSWGFNQGYDDLSLNKIAHLRLQQSLKSHKFYAEVQVENKTYRKSASTPIEHPIPTIDQGFYKVDCSTDVSAYEIDHLASMLLKVNDRSTSAFMQQIRRRISILERPLVTARGDGKSYIYANFNPKYAQYALTILRTFYNFCLPYRNGEKERLTPAQRLGITDKQFSIKDILYNM</sequence>
<name>A0ABU9DMM5_9BACL</name>
<keyword evidence="2" id="KW-1185">Reference proteome</keyword>
<proteinExistence type="predicted"/>
<dbReference type="Proteomes" id="UP001469365">
    <property type="component" value="Unassembled WGS sequence"/>
</dbReference>
<comment type="caution">
    <text evidence="1">The sequence shown here is derived from an EMBL/GenBank/DDBJ whole genome shotgun (WGS) entry which is preliminary data.</text>
</comment>
<protein>
    <submittedName>
        <fullName evidence="1">Insertion element protein</fullName>
    </submittedName>
</protein>
<dbReference type="RefSeq" id="WP_341416446.1">
    <property type="nucleotide sequence ID" value="NZ_JBBPCC010000009.1"/>
</dbReference>
<reference evidence="1 2" key="1">
    <citation type="submission" date="2024-04" db="EMBL/GenBank/DDBJ databases">
        <title>draft genome sequnece of Paenibacillus filicis.</title>
        <authorList>
            <person name="Kim D.-U."/>
        </authorList>
    </citation>
    <scope>NUCLEOTIDE SEQUENCE [LARGE SCALE GENOMIC DNA]</scope>
    <source>
        <strain evidence="1 2">KACC14197</strain>
    </source>
</reference>
<accession>A0ABU9DMM5</accession>
<dbReference type="EMBL" id="JBBPCC010000009">
    <property type="protein sequence ID" value="MEK8129348.1"/>
    <property type="molecule type" value="Genomic_DNA"/>
</dbReference>
<evidence type="ECO:0000313" key="1">
    <source>
        <dbReference type="EMBL" id="MEK8129348.1"/>
    </source>
</evidence>
<evidence type="ECO:0000313" key="2">
    <source>
        <dbReference type="Proteomes" id="UP001469365"/>
    </source>
</evidence>
<gene>
    <name evidence="1" type="ORF">WMW72_15690</name>
</gene>